<dbReference type="SUPFAM" id="SSF48371">
    <property type="entry name" value="ARM repeat"/>
    <property type="match status" value="1"/>
</dbReference>
<dbReference type="InterPro" id="IPR052087">
    <property type="entry name" value="RRP12"/>
</dbReference>
<dbReference type="Gene3D" id="1.25.10.10">
    <property type="entry name" value="Leucine-rich Repeat Variant"/>
    <property type="match status" value="2"/>
</dbReference>
<keyword evidence="3" id="KW-0539">Nucleus</keyword>
<dbReference type="PANTHER" id="PTHR48287">
    <property type="entry name" value="ARM REPEAT SUPERFAMILY PROTEIN"/>
    <property type="match status" value="1"/>
</dbReference>
<feature type="compositionally biased region" description="Basic residues" evidence="5">
    <location>
        <begin position="1209"/>
        <end position="1225"/>
    </location>
</feature>
<accession>A0ABR2WWD2</accession>
<evidence type="ECO:0000256" key="4">
    <source>
        <dbReference type="SAM" id="Coils"/>
    </source>
</evidence>
<feature type="domain" description="RRP12 N-terminal HEAT" evidence="7">
    <location>
        <begin position="13"/>
        <end position="253"/>
    </location>
</feature>
<feature type="compositionally biased region" description="Basic and acidic residues" evidence="5">
    <location>
        <begin position="1178"/>
        <end position="1193"/>
    </location>
</feature>
<gene>
    <name evidence="8" type="primary">RRP12_2</name>
    <name evidence="8" type="ORF">K7432_005637</name>
</gene>
<reference evidence="8 9" key="1">
    <citation type="submission" date="2023-04" db="EMBL/GenBank/DDBJ databases">
        <title>Genome of Basidiobolus ranarum AG-B5.</title>
        <authorList>
            <person name="Stajich J.E."/>
            <person name="Carter-House D."/>
            <person name="Gryganskyi A."/>
        </authorList>
    </citation>
    <scope>NUCLEOTIDE SEQUENCE [LARGE SCALE GENOMIC DNA]</scope>
    <source>
        <strain evidence="8 9">AG-B5</strain>
    </source>
</reference>
<feature type="compositionally biased region" description="Basic and acidic residues" evidence="5">
    <location>
        <begin position="1037"/>
        <end position="1052"/>
    </location>
</feature>
<keyword evidence="9" id="KW-1185">Reference proteome</keyword>
<evidence type="ECO:0000256" key="1">
    <source>
        <dbReference type="ARBA" id="ARBA00004123"/>
    </source>
</evidence>
<dbReference type="PANTHER" id="PTHR48287:SF1">
    <property type="entry name" value="ARM REPEAT SUPERFAMILY PROTEIN"/>
    <property type="match status" value="1"/>
</dbReference>
<comment type="caution">
    <text evidence="8">The sequence shown here is derived from an EMBL/GenBank/DDBJ whole genome shotgun (WGS) entry which is preliminary data.</text>
</comment>
<dbReference type="Pfam" id="PF08161">
    <property type="entry name" value="RRP12_HEAT"/>
    <property type="match status" value="1"/>
</dbReference>
<evidence type="ECO:0000259" key="7">
    <source>
        <dbReference type="Pfam" id="PF25772"/>
    </source>
</evidence>
<dbReference type="InterPro" id="IPR012978">
    <property type="entry name" value="HEAT_RRP12"/>
</dbReference>
<evidence type="ECO:0000256" key="2">
    <source>
        <dbReference type="ARBA" id="ARBA00007690"/>
    </source>
</evidence>
<dbReference type="InterPro" id="IPR057860">
    <property type="entry name" value="HEAT_RRP12_N"/>
</dbReference>
<comment type="similarity">
    <text evidence="2">Belongs to the RRP12 family.</text>
</comment>
<feature type="region of interest" description="Disordered" evidence="5">
    <location>
        <begin position="1117"/>
        <end position="1225"/>
    </location>
</feature>
<feature type="domain" description="RRP12 HEAT" evidence="6">
    <location>
        <begin position="319"/>
        <end position="610"/>
    </location>
</feature>
<keyword evidence="4" id="KW-0175">Coiled coil</keyword>
<protein>
    <submittedName>
        <fullName evidence="8">Pre-rRNA processing protein</fullName>
    </submittedName>
</protein>
<dbReference type="InterPro" id="IPR016024">
    <property type="entry name" value="ARM-type_fold"/>
</dbReference>
<evidence type="ECO:0000313" key="8">
    <source>
        <dbReference type="EMBL" id="KAK9765775.1"/>
    </source>
</evidence>
<proteinExistence type="inferred from homology"/>
<dbReference type="Proteomes" id="UP001479436">
    <property type="component" value="Unassembled WGS sequence"/>
</dbReference>
<feature type="region of interest" description="Disordered" evidence="5">
    <location>
        <begin position="970"/>
        <end position="993"/>
    </location>
</feature>
<comment type="subcellular location">
    <subcellularLocation>
        <location evidence="1">Nucleus</location>
    </subcellularLocation>
</comment>
<feature type="compositionally biased region" description="Polar residues" evidence="5">
    <location>
        <begin position="1054"/>
        <end position="1068"/>
    </location>
</feature>
<organism evidence="8 9">
    <name type="scientific">Basidiobolus ranarum</name>
    <dbReference type="NCBI Taxonomy" id="34480"/>
    <lineage>
        <taxon>Eukaryota</taxon>
        <taxon>Fungi</taxon>
        <taxon>Fungi incertae sedis</taxon>
        <taxon>Zoopagomycota</taxon>
        <taxon>Entomophthoromycotina</taxon>
        <taxon>Basidiobolomycetes</taxon>
        <taxon>Basidiobolales</taxon>
        <taxon>Basidiobolaceae</taxon>
        <taxon>Basidiobolus</taxon>
    </lineage>
</organism>
<feature type="compositionally biased region" description="Acidic residues" evidence="5">
    <location>
        <begin position="1087"/>
        <end position="1096"/>
    </location>
</feature>
<evidence type="ECO:0000256" key="5">
    <source>
        <dbReference type="SAM" id="MobiDB-lite"/>
    </source>
</evidence>
<feature type="region of interest" description="Disordered" evidence="5">
    <location>
        <begin position="1010"/>
        <end position="1102"/>
    </location>
</feature>
<dbReference type="InterPro" id="IPR011989">
    <property type="entry name" value="ARM-like"/>
</dbReference>
<feature type="coiled-coil region" evidence="4">
    <location>
        <begin position="717"/>
        <end position="744"/>
    </location>
</feature>
<evidence type="ECO:0000256" key="3">
    <source>
        <dbReference type="ARBA" id="ARBA00023242"/>
    </source>
</evidence>
<dbReference type="EMBL" id="JASJQH010000227">
    <property type="protein sequence ID" value="KAK9765775.1"/>
    <property type="molecule type" value="Genomic_DNA"/>
</dbReference>
<feature type="compositionally biased region" description="Acidic residues" evidence="5">
    <location>
        <begin position="979"/>
        <end position="988"/>
    </location>
</feature>
<feature type="compositionally biased region" description="Acidic residues" evidence="5">
    <location>
        <begin position="1010"/>
        <end position="1019"/>
    </location>
</feature>
<evidence type="ECO:0000259" key="6">
    <source>
        <dbReference type="Pfam" id="PF08161"/>
    </source>
</evidence>
<sequence length="1225" mass="137046">MEDIFSKIRINVSSTVETQKYAAVTLLAVEDTLKEQNVQPSPTAYFATLFTLLQEQQEVDSGNEIKAAVVYLLSLVFPHLSQNVLKNKYSQLLTTLVHTLENSQDSIPIIRATITCLEVLLVAQDSATWSNSSAKKTFTTLMLNCLDGRPKVRRRAQEAIHEILSHPPPPTLQHPASFPAADFCLKVLKESTKSDPSSALHILALIKPIVFAWPAGLLNSLCEVLLQLPKFNNSYLTVAVFEVFQNLFQHSSEDFGEENTEGLLQTLMEMKPNINDVHLSTSWLKIMSNGYEAYAKCNEEKCSRQLGLIFSLIFPDLECDQKQIINAATECLSSFIRNCVTDKMVLGINEKSKNPLKKIASLLESGLSIRYRAAWPGILSIYNTLFKKLGRSSTPLLNRAIELIADMRAADGMELKQEIDETLGVIIAVVGPRTFLSLLPLNLENPSSDAKQIGRAWLLPILKENIINTELEYFVKELVPLSERLQGVVLKFTNRGRAIEAKIYEALVQQIWGLLPGFCHLPTDLTTAFDRDFAELLGNMIYSEAELRPVVCTSLQLLIQKNLELSKSEIEDEILKKQYLIEKSDAVANVQHLAGFATNFLAIFFNIFSQILPEYRGYILETIRLFLKITGESDVNATFKKVHHLLADALKNHTPNAAQDASSAPPMAHTMMDLAIAMVIYLDTESLASLFQTVIALIGQEEDGILQKKAYKAINNMSECENGKEILRRNIEELQTKVLDATLTTTPSAKKERLKALTNVVRVLPSNDLHLIPSILSEAIVCTKEVNERSRNLAYDLLVVMGNRMEEGGVVMAGEMESDTQNANISEYFTMVTAGLAGSSAHMISATITSLSRLLFEFKSSLSQSIVDDLLKTIRMFVISTNREIVKSALGFVKVAVLTLEPVFLRAHLSDIVTGILIWSHEHKTHFKAKVRHIFERLIRKFGYEDIAQFVPEEHKKLVINIKKRKERAKRKKTKAADGAEEDEEMEDVTQKKSNFNSAYEDVLYGSDSEIEDSDEDQMEVDRESKPKKKGQAQSWIREDNEGPLDFLDRRAVSQVTSTKPNKRSQQIKPVGANFKASEDGRIMIDESSDDSENEPVELTAEQQALREAEGHYLEAMTSKEGFTRVGNKIKFNNKRRGNEDDFPEEEETPAAGAQGQNKRRRGKDGQNVAKGSQNVGKEYKAKRAGGDVKKGGLDPYAYVPLNPTSLKSKGKLNLKGSKSGKRRH</sequence>
<evidence type="ECO:0000313" key="9">
    <source>
        <dbReference type="Proteomes" id="UP001479436"/>
    </source>
</evidence>
<dbReference type="Pfam" id="PF25772">
    <property type="entry name" value="HEAT_RRP12_N"/>
    <property type="match status" value="1"/>
</dbReference>
<name>A0ABR2WWD2_9FUNG</name>